<dbReference type="KEGG" id="barh:WN72_28620"/>
<dbReference type="EMBL" id="CP030050">
    <property type="protein sequence ID" value="QOZ69837.1"/>
    <property type="molecule type" value="Genomic_DNA"/>
</dbReference>
<sequence length="110" mass="13136">MNRVQSEPIVRQRLFVNYTRSETEFRDISRLMPPSGRPRLDLYQFDATDLKDYWGEQITFYRQPPMTHVKIQLTHDVQMRFAATVERCFFECGEATIRQLISFVNSKVKN</sequence>
<reference evidence="1 2" key="1">
    <citation type="submission" date="2018-06" db="EMBL/GenBank/DDBJ databases">
        <title>Comparative genomics of Bradyrhizobium nodulating Arachidis hypogaea.</title>
        <authorList>
            <person name="Li Y."/>
        </authorList>
    </citation>
    <scope>NUCLEOTIDE SEQUENCE [LARGE SCALE GENOMIC DNA]</scope>
    <source>
        <strain evidence="1 2">CCBAU 051107</strain>
    </source>
</reference>
<dbReference type="Proteomes" id="UP000594015">
    <property type="component" value="Chromosome"/>
</dbReference>
<dbReference type="AlphaFoldDB" id="A0AAE7NQK7"/>
<name>A0AAE7NQK7_9BRAD</name>
<evidence type="ECO:0000313" key="2">
    <source>
        <dbReference type="Proteomes" id="UP000594015"/>
    </source>
</evidence>
<proteinExistence type="predicted"/>
<evidence type="ECO:0000313" key="1">
    <source>
        <dbReference type="EMBL" id="QOZ69837.1"/>
    </source>
</evidence>
<gene>
    <name evidence="1" type="ORF">WN72_28620</name>
</gene>
<protein>
    <submittedName>
        <fullName evidence="1">Uncharacterized protein</fullName>
    </submittedName>
</protein>
<accession>A0AAE7NQK7</accession>
<organism evidence="1 2">
    <name type="scientific">Bradyrhizobium arachidis</name>
    <dbReference type="NCBI Taxonomy" id="858423"/>
    <lineage>
        <taxon>Bacteria</taxon>
        <taxon>Pseudomonadati</taxon>
        <taxon>Pseudomonadota</taxon>
        <taxon>Alphaproteobacteria</taxon>
        <taxon>Hyphomicrobiales</taxon>
        <taxon>Nitrobacteraceae</taxon>
        <taxon>Bradyrhizobium</taxon>
    </lineage>
</organism>